<gene>
    <name evidence="2" type="ORF">CBRE1094_LOCUS17157</name>
</gene>
<dbReference type="EMBL" id="HBGU01031402">
    <property type="protein sequence ID" value="CAD9453990.1"/>
    <property type="molecule type" value="Transcribed_RNA"/>
</dbReference>
<organism evidence="2">
    <name type="scientific">Haptolina brevifila</name>
    <dbReference type="NCBI Taxonomy" id="156173"/>
    <lineage>
        <taxon>Eukaryota</taxon>
        <taxon>Haptista</taxon>
        <taxon>Haptophyta</taxon>
        <taxon>Prymnesiophyceae</taxon>
        <taxon>Prymnesiales</taxon>
        <taxon>Prymnesiaceae</taxon>
        <taxon>Haptolina</taxon>
    </lineage>
</organism>
<name>A0A7S2DJ02_9EUKA</name>
<proteinExistence type="predicted"/>
<feature type="compositionally biased region" description="Pro residues" evidence="1">
    <location>
        <begin position="14"/>
        <end position="24"/>
    </location>
</feature>
<evidence type="ECO:0000256" key="1">
    <source>
        <dbReference type="SAM" id="MobiDB-lite"/>
    </source>
</evidence>
<dbReference type="AlphaFoldDB" id="A0A7S2DJ02"/>
<reference evidence="2" key="1">
    <citation type="submission" date="2021-01" db="EMBL/GenBank/DDBJ databases">
        <authorList>
            <person name="Corre E."/>
            <person name="Pelletier E."/>
            <person name="Niang G."/>
            <person name="Scheremetjew M."/>
            <person name="Finn R."/>
            <person name="Kale V."/>
            <person name="Holt S."/>
            <person name="Cochrane G."/>
            <person name="Meng A."/>
            <person name="Brown T."/>
            <person name="Cohen L."/>
        </authorList>
    </citation>
    <scope>NUCLEOTIDE SEQUENCE</scope>
    <source>
        <strain evidence="2">UTEX LB 985</strain>
    </source>
</reference>
<accession>A0A7S2DJ02</accession>
<protein>
    <submittedName>
        <fullName evidence="2">Uncharacterized protein</fullName>
    </submittedName>
</protein>
<sequence>MPLSCGSSARTPELMPPPPPPPPVMRWAKVVVPARATAPPPPPPRQTLTLKLHQLRMPSLERTPFHMRPRWPGRFGDPIERGAWSATKLPTPWPTPPLLGRPAMASGLRFSIDMTDSVRVRMGSSEGEGARVMEGEKGHVTRWREGKESQERSGPRVASCGWFGLVWVCPAWTLVVGWGLSGVWRVWAPPPVLRLWYPSEMPPHTKRCLRIYGMKKTA</sequence>
<feature type="region of interest" description="Disordered" evidence="1">
    <location>
        <begin position="1"/>
        <end position="24"/>
    </location>
</feature>
<evidence type="ECO:0000313" key="2">
    <source>
        <dbReference type="EMBL" id="CAD9453990.1"/>
    </source>
</evidence>
<feature type="compositionally biased region" description="Polar residues" evidence="1">
    <location>
        <begin position="1"/>
        <end position="10"/>
    </location>
</feature>